<feature type="chain" id="PRO_5044772678" evidence="6">
    <location>
        <begin position="24"/>
        <end position="491"/>
    </location>
</feature>
<feature type="compositionally biased region" description="Low complexity" evidence="5">
    <location>
        <begin position="326"/>
        <end position="345"/>
    </location>
</feature>
<dbReference type="GO" id="GO:0005576">
    <property type="term" value="C:extracellular region"/>
    <property type="evidence" value="ECO:0007669"/>
    <property type="project" value="UniProtKB-SubCell"/>
</dbReference>
<dbReference type="Pfam" id="PF14704">
    <property type="entry name" value="DERM"/>
    <property type="match status" value="1"/>
</dbReference>
<evidence type="ECO:0000313" key="7">
    <source>
        <dbReference type="EMBL" id="MFH4979949.1"/>
    </source>
</evidence>
<protein>
    <submittedName>
        <fullName evidence="7">Uncharacterized protein</fullName>
    </submittedName>
</protein>
<name>A0ABD6EJ03_9BILA</name>
<evidence type="ECO:0000313" key="8">
    <source>
        <dbReference type="Proteomes" id="UP001608902"/>
    </source>
</evidence>
<dbReference type="AlphaFoldDB" id="A0ABD6EJ03"/>
<dbReference type="InterPro" id="IPR026645">
    <property type="entry name" value="Dermatopontin"/>
</dbReference>
<dbReference type="EMBL" id="JBGFUD010004860">
    <property type="protein sequence ID" value="MFH4979949.1"/>
    <property type="molecule type" value="Genomic_DNA"/>
</dbReference>
<keyword evidence="8" id="KW-1185">Reference proteome</keyword>
<keyword evidence="4" id="KW-1015">Disulfide bond</keyword>
<keyword evidence="6" id="KW-0732">Signal</keyword>
<sequence length="491" mass="55544">MLLMRFGDYLCVFFLWCTSFGRSLSLVSISFECPDGHYLSHFSTAHDGVERFYKFSCSNFIETSTQREIRSIEEMCSVTDPTASDGDDIFLSCGSHQYTTGVQIGEKLANGFDTWQLLCCNSEQVRIRTDDCIDTRFLNDFRRSATFSSGAQIIRRWQAMADKEDLRWWLQLCPVDIVVKPKNEGSFEDVRYRRHVPWEWTQSRFPPVAYNPLFLEREELANDRRRHMIHLTNRVQLLPSPVTLRPMTAIHNHHHPVVQESATNNRLDDHSNRKAFSSPTRVKKPTELKLGRSGFAIEPEVAVLTAMQESTSLSPRSATLPKARVKPSATRSTSAKTTPSTTSARPKITTSILETVDGAIDYYDAADENFDRSKYEGGGTLVSGLSDLLQNLQDGLSFAQAALPTGNRLILPTTSPGPFISLNRDDKSLTMRMKHNDRNRKMDSVVSLKRYGPNPEPPTHSDSMSSTFHLGDPNAIQNFLQFFGLCKTHEL</sequence>
<comment type="subcellular location">
    <subcellularLocation>
        <location evidence="1">Secreted</location>
    </subcellularLocation>
</comment>
<comment type="similarity">
    <text evidence="2">Belongs to the dermatopontin family.</text>
</comment>
<feature type="signal peptide" evidence="6">
    <location>
        <begin position="1"/>
        <end position="23"/>
    </location>
</feature>
<accession>A0ABD6EJ03</accession>
<evidence type="ECO:0000256" key="1">
    <source>
        <dbReference type="ARBA" id="ARBA00004613"/>
    </source>
</evidence>
<evidence type="ECO:0000256" key="3">
    <source>
        <dbReference type="ARBA" id="ARBA00022525"/>
    </source>
</evidence>
<evidence type="ECO:0000256" key="5">
    <source>
        <dbReference type="SAM" id="MobiDB-lite"/>
    </source>
</evidence>
<dbReference type="Proteomes" id="UP001608902">
    <property type="component" value="Unassembled WGS sequence"/>
</dbReference>
<feature type="compositionally biased region" description="Polar residues" evidence="5">
    <location>
        <begin position="308"/>
        <end position="317"/>
    </location>
</feature>
<evidence type="ECO:0000256" key="2">
    <source>
        <dbReference type="ARBA" id="ARBA00008712"/>
    </source>
</evidence>
<keyword evidence="3" id="KW-0964">Secreted</keyword>
<evidence type="ECO:0000256" key="4">
    <source>
        <dbReference type="ARBA" id="ARBA00023157"/>
    </source>
</evidence>
<reference evidence="7 8" key="1">
    <citation type="submission" date="2024-08" db="EMBL/GenBank/DDBJ databases">
        <title>Gnathostoma spinigerum genome.</title>
        <authorList>
            <person name="Gonzalez-Bertolin B."/>
            <person name="Monzon S."/>
            <person name="Zaballos A."/>
            <person name="Jimenez P."/>
            <person name="Dekumyoy P."/>
            <person name="Varona S."/>
            <person name="Cuesta I."/>
            <person name="Sumanam S."/>
            <person name="Adisakwattana P."/>
            <person name="Gasser R.B."/>
            <person name="Hernandez-Gonzalez A."/>
            <person name="Young N.D."/>
            <person name="Perteguer M.J."/>
        </authorList>
    </citation>
    <scope>NUCLEOTIDE SEQUENCE [LARGE SCALE GENOMIC DNA]</scope>
    <source>
        <strain evidence="7">AL3</strain>
        <tissue evidence="7">Liver</tissue>
    </source>
</reference>
<proteinExistence type="inferred from homology"/>
<gene>
    <name evidence="7" type="ORF">AB6A40_006658</name>
</gene>
<organism evidence="7 8">
    <name type="scientific">Gnathostoma spinigerum</name>
    <dbReference type="NCBI Taxonomy" id="75299"/>
    <lineage>
        <taxon>Eukaryota</taxon>
        <taxon>Metazoa</taxon>
        <taxon>Ecdysozoa</taxon>
        <taxon>Nematoda</taxon>
        <taxon>Chromadorea</taxon>
        <taxon>Rhabditida</taxon>
        <taxon>Spirurina</taxon>
        <taxon>Gnathostomatomorpha</taxon>
        <taxon>Gnathostomatoidea</taxon>
        <taxon>Gnathostomatidae</taxon>
        <taxon>Gnathostoma</taxon>
    </lineage>
</organism>
<evidence type="ECO:0000256" key="6">
    <source>
        <dbReference type="SAM" id="SignalP"/>
    </source>
</evidence>
<comment type="caution">
    <text evidence="7">The sequence shown here is derived from an EMBL/GenBank/DDBJ whole genome shotgun (WGS) entry which is preliminary data.</text>
</comment>
<feature type="region of interest" description="Disordered" evidence="5">
    <location>
        <begin position="308"/>
        <end position="345"/>
    </location>
</feature>